<keyword evidence="5 8" id="KW-1133">Transmembrane helix</keyword>
<evidence type="ECO:0000256" key="4">
    <source>
        <dbReference type="ARBA" id="ARBA00022741"/>
    </source>
</evidence>
<name>A0ABV0FJ21_9GAMM</name>
<evidence type="ECO:0000313" key="11">
    <source>
        <dbReference type="Proteomes" id="UP001477278"/>
    </source>
</evidence>
<accession>A0ABV0FJ21</accession>
<reference evidence="10 11" key="1">
    <citation type="submission" date="2024-05" db="EMBL/GenBank/DDBJ databases">
        <title>Genome sequencing of Marine Estuary Bacteria, Shewanella vesiculosa and S. baltica, and Pseudomonas syringae.</title>
        <authorList>
            <person name="Gurung A."/>
            <person name="Maclea K.S."/>
        </authorList>
    </citation>
    <scope>NUCLEOTIDE SEQUENCE [LARGE SCALE GENOMIC DNA]</scope>
    <source>
        <strain evidence="10 11">1A</strain>
    </source>
</reference>
<comment type="caution">
    <text evidence="10">The sequence shown here is derived from an EMBL/GenBank/DDBJ whole genome shotgun (WGS) entry which is preliminary data.</text>
</comment>
<dbReference type="InterPro" id="IPR043760">
    <property type="entry name" value="PycTM_dom"/>
</dbReference>
<organism evidence="10 11">
    <name type="scientific">Shewanella vesiculosa</name>
    <dbReference type="NCBI Taxonomy" id="518738"/>
    <lineage>
        <taxon>Bacteria</taxon>
        <taxon>Pseudomonadati</taxon>
        <taxon>Pseudomonadota</taxon>
        <taxon>Gammaproteobacteria</taxon>
        <taxon>Alteromonadales</taxon>
        <taxon>Shewanellaceae</taxon>
        <taxon>Shewanella</taxon>
    </lineage>
</organism>
<dbReference type="Pfam" id="PF18967">
    <property type="entry name" value="PycTM"/>
    <property type="match status" value="1"/>
</dbReference>
<feature type="transmembrane region" description="Helical" evidence="8">
    <location>
        <begin position="23"/>
        <end position="42"/>
    </location>
</feature>
<dbReference type="Proteomes" id="UP001477278">
    <property type="component" value="Unassembled WGS sequence"/>
</dbReference>
<evidence type="ECO:0000256" key="2">
    <source>
        <dbReference type="ARBA" id="ARBA00022475"/>
    </source>
</evidence>
<proteinExistence type="predicted"/>
<keyword evidence="6" id="KW-0051">Antiviral defense</keyword>
<evidence type="ECO:0000313" key="10">
    <source>
        <dbReference type="EMBL" id="MEO3680830.1"/>
    </source>
</evidence>
<protein>
    <submittedName>
        <fullName evidence="10">Pycsar system effector family protein</fullName>
    </submittedName>
</protein>
<evidence type="ECO:0000256" key="7">
    <source>
        <dbReference type="ARBA" id="ARBA00023136"/>
    </source>
</evidence>
<keyword evidence="11" id="KW-1185">Reference proteome</keyword>
<dbReference type="RefSeq" id="WP_347689410.1">
    <property type="nucleotide sequence ID" value="NZ_JBDPZN010000001.1"/>
</dbReference>
<evidence type="ECO:0000256" key="5">
    <source>
        <dbReference type="ARBA" id="ARBA00022989"/>
    </source>
</evidence>
<comment type="subcellular location">
    <subcellularLocation>
        <location evidence="1">Cell membrane</location>
    </subcellularLocation>
</comment>
<gene>
    <name evidence="10" type="ORF">ABHN84_00815</name>
</gene>
<keyword evidence="3 8" id="KW-0812">Transmembrane</keyword>
<keyword evidence="7 8" id="KW-0472">Membrane</keyword>
<feature type="domain" description="Pycsar effector protein" evidence="9">
    <location>
        <begin position="5"/>
        <end position="168"/>
    </location>
</feature>
<evidence type="ECO:0000256" key="6">
    <source>
        <dbReference type="ARBA" id="ARBA00023118"/>
    </source>
</evidence>
<feature type="transmembrane region" description="Helical" evidence="8">
    <location>
        <begin position="49"/>
        <end position="73"/>
    </location>
</feature>
<evidence type="ECO:0000256" key="1">
    <source>
        <dbReference type="ARBA" id="ARBA00004236"/>
    </source>
</evidence>
<evidence type="ECO:0000256" key="8">
    <source>
        <dbReference type="SAM" id="Phobius"/>
    </source>
</evidence>
<feature type="transmembrane region" description="Helical" evidence="8">
    <location>
        <begin position="151"/>
        <end position="170"/>
    </location>
</feature>
<keyword evidence="4" id="KW-0547">Nucleotide-binding</keyword>
<evidence type="ECO:0000256" key="3">
    <source>
        <dbReference type="ARBA" id="ARBA00022692"/>
    </source>
</evidence>
<sequence>MDDKLKDIFSIVNDWLKFAEAKAATLIAANAGLIFGVSRLISTFEIKGILLAYLLLTITLCALSLAICLFSFIPALDMPWEKKPSGTNESDNLLFFGHIAKYTPSAYLEKLATSLGLSNMEFNGFHKNLSDQIIINSVIANKKYNYFKNSIWLTLAALASPVVALIILWMKKNK</sequence>
<keyword evidence="2" id="KW-1003">Cell membrane</keyword>
<dbReference type="EMBL" id="JBDPZN010000001">
    <property type="protein sequence ID" value="MEO3680830.1"/>
    <property type="molecule type" value="Genomic_DNA"/>
</dbReference>
<evidence type="ECO:0000259" key="9">
    <source>
        <dbReference type="Pfam" id="PF18967"/>
    </source>
</evidence>